<dbReference type="SUPFAM" id="SSF46785">
    <property type="entry name" value="Winged helix' DNA-binding domain"/>
    <property type="match status" value="1"/>
</dbReference>
<dbReference type="Proteomes" id="UP001165074">
    <property type="component" value="Unassembled WGS sequence"/>
</dbReference>
<protein>
    <submittedName>
        <fullName evidence="7">IclR family transcriptional regulator</fullName>
    </submittedName>
</protein>
<dbReference type="InterPro" id="IPR036390">
    <property type="entry name" value="WH_DNA-bd_sf"/>
</dbReference>
<name>A0A9W6S1M8_9ACTN</name>
<dbReference type="InterPro" id="IPR036388">
    <property type="entry name" value="WH-like_DNA-bd_sf"/>
</dbReference>
<dbReference type="InterPro" id="IPR014757">
    <property type="entry name" value="Tscrpt_reg_IclR_C"/>
</dbReference>
<dbReference type="Gene3D" id="1.10.10.10">
    <property type="entry name" value="Winged helix-like DNA-binding domain superfamily/Winged helix DNA-binding domain"/>
    <property type="match status" value="1"/>
</dbReference>
<dbReference type="Gene3D" id="3.30.450.40">
    <property type="match status" value="1"/>
</dbReference>
<accession>A0A9W6S1M8</accession>
<evidence type="ECO:0000256" key="3">
    <source>
        <dbReference type="ARBA" id="ARBA00023163"/>
    </source>
</evidence>
<comment type="caution">
    <text evidence="7">The sequence shown here is derived from an EMBL/GenBank/DDBJ whole genome shotgun (WGS) entry which is preliminary data.</text>
</comment>
<dbReference type="GO" id="GO:0003677">
    <property type="term" value="F:DNA binding"/>
    <property type="evidence" value="ECO:0007669"/>
    <property type="project" value="UniProtKB-KW"/>
</dbReference>
<feature type="domain" description="HTH iclR-type" evidence="5">
    <location>
        <begin position="10"/>
        <end position="70"/>
    </location>
</feature>
<dbReference type="InterPro" id="IPR050707">
    <property type="entry name" value="HTH_MetabolicPath_Reg"/>
</dbReference>
<dbReference type="InterPro" id="IPR005471">
    <property type="entry name" value="Tscrpt_reg_IclR_N"/>
</dbReference>
<evidence type="ECO:0000259" key="6">
    <source>
        <dbReference type="PROSITE" id="PS51078"/>
    </source>
</evidence>
<dbReference type="EMBL" id="BSTK01000004">
    <property type="protein sequence ID" value="GLY85454.1"/>
    <property type="molecule type" value="Genomic_DNA"/>
</dbReference>
<dbReference type="PROSITE" id="PS51078">
    <property type="entry name" value="ICLR_ED"/>
    <property type="match status" value="1"/>
</dbReference>
<keyword evidence="1" id="KW-0805">Transcription regulation</keyword>
<sequence length="275" mass="29132">MMGMPEIPDDSYLRRVVAVLGAFRAEDGEVGAAELARRTGLPKSTVHRITVALAEEGLLERQGSAMRLGLRLFEIGQRVPRQRVLRDAALPYMTDLREATRQTVHLAVLEGNEVVYVEILGTPGGPVMPSRVGGRLPAHATGVGKAILAYSPPRVTRAVLDGELARLSERSVIAPGLLARELAGIRRDGVAYDYEESGRGIVCAASPVLGPDGEVLGALSVSGWVNRMRPAGVAPAVHTAALALSRTLGHRDRPQAPSTGPVRAERGLQMAGIGP</sequence>
<dbReference type="InterPro" id="IPR029016">
    <property type="entry name" value="GAF-like_dom_sf"/>
</dbReference>
<dbReference type="Pfam" id="PF09339">
    <property type="entry name" value="HTH_IclR"/>
    <property type="match status" value="1"/>
</dbReference>
<reference evidence="7" key="1">
    <citation type="submission" date="2023-03" db="EMBL/GenBank/DDBJ databases">
        <title>Actinoallomurus iriomotensis NBRC 103684.</title>
        <authorList>
            <person name="Ichikawa N."/>
            <person name="Sato H."/>
            <person name="Tonouchi N."/>
        </authorList>
    </citation>
    <scope>NUCLEOTIDE SEQUENCE</scope>
    <source>
        <strain evidence="7">NBRC 103684</strain>
    </source>
</reference>
<keyword evidence="3" id="KW-0804">Transcription</keyword>
<evidence type="ECO:0000256" key="2">
    <source>
        <dbReference type="ARBA" id="ARBA00023125"/>
    </source>
</evidence>
<keyword evidence="8" id="KW-1185">Reference proteome</keyword>
<gene>
    <name evidence="7" type="ORF">Airi02_033830</name>
</gene>
<evidence type="ECO:0000259" key="5">
    <source>
        <dbReference type="PROSITE" id="PS51077"/>
    </source>
</evidence>
<proteinExistence type="predicted"/>
<feature type="domain" description="IclR-ED" evidence="6">
    <location>
        <begin position="71"/>
        <end position="250"/>
    </location>
</feature>
<keyword evidence="2" id="KW-0238">DNA-binding</keyword>
<dbReference type="PANTHER" id="PTHR30136:SF24">
    <property type="entry name" value="HTH-TYPE TRANSCRIPTIONAL REPRESSOR ALLR"/>
    <property type="match status" value="1"/>
</dbReference>
<dbReference type="Pfam" id="PF01614">
    <property type="entry name" value="IclR_C"/>
    <property type="match status" value="1"/>
</dbReference>
<evidence type="ECO:0000256" key="1">
    <source>
        <dbReference type="ARBA" id="ARBA00023015"/>
    </source>
</evidence>
<evidence type="ECO:0000313" key="8">
    <source>
        <dbReference type="Proteomes" id="UP001165074"/>
    </source>
</evidence>
<dbReference type="PROSITE" id="PS51077">
    <property type="entry name" value="HTH_ICLR"/>
    <property type="match status" value="1"/>
</dbReference>
<dbReference type="GO" id="GO:0003700">
    <property type="term" value="F:DNA-binding transcription factor activity"/>
    <property type="evidence" value="ECO:0007669"/>
    <property type="project" value="TreeGrafter"/>
</dbReference>
<feature type="region of interest" description="Disordered" evidence="4">
    <location>
        <begin position="246"/>
        <end position="275"/>
    </location>
</feature>
<dbReference type="SMART" id="SM00346">
    <property type="entry name" value="HTH_ICLR"/>
    <property type="match status" value="1"/>
</dbReference>
<organism evidence="7 8">
    <name type="scientific">Actinoallomurus iriomotensis</name>
    <dbReference type="NCBI Taxonomy" id="478107"/>
    <lineage>
        <taxon>Bacteria</taxon>
        <taxon>Bacillati</taxon>
        <taxon>Actinomycetota</taxon>
        <taxon>Actinomycetes</taxon>
        <taxon>Streptosporangiales</taxon>
        <taxon>Thermomonosporaceae</taxon>
        <taxon>Actinoallomurus</taxon>
    </lineage>
</organism>
<evidence type="ECO:0000256" key="4">
    <source>
        <dbReference type="SAM" id="MobiDB-lite"/>
    </source>
</evidence>
<dbReference type="AlphaFoldDB" id="A0A9W6S1M8"/>
<dbReference type="PANTHER" id="PTHR30136">
    <property type="entry name" value="HELIX-TURN-HELIX TRANSCRIPTIONAL REGULATOR, ICLR FAMILY"/>
    <property type="match status" value="1"/>
</dbReference>
<dbReference type="GO" id="GO:0045892">
    <property type="term" value="P:negative regulation of DNA-templated transcription"/>
    <property type="evidence" value="ECO:0007669"/>
    <property type="project" value="TreeGrafter"/>
</dbReference>
<dbReference type="SUPFAM" id="SSF55781">
    <property type="entry name" value="GAF domain-like"/>
    <property type="match status" value="1"/>
</dbReference>
<evidence type="ECO:0000313" key="7">
    <source>
        <dbReference type="EMBL" id="GLY85454.1"/>
    </source>
</evidence>